<feature type="signal peptide" evidence="7">
    <location>
        <begin position="1"/>
        <end position="18"/>
    </location>
</feature>
<feature type="domain" description="Peptidase M4" evidence="8">
    <location>
        <begin position="37"/>
        <end position="178"/>
    </location>
</feature>
<dbReference type="Proteomes" id="UP001595765">
    <property type="component" value="Unassembled WGS sequence"/>
</dbReference>
<evidence type="ECO:0000256" key="4">
    <source>
        <dbReference type="ARBA" id="ARBA00022801"/>
    </source>
</evidence>
<keyword evidence="5 7" id="KW-0862">Zinc</keyword>
<keyword evidence="6 7" id="KW-0482">Metalloprotease</keyword>
<evidence type="ECO:0000259" key="9">
    <source>
        <dbReference type="Pfam" id="PF02868"/>
    </source>
</evidence>
<dbReference type="Pfam" id="PF02868">
    <property type="entry name" value="Peptidase_M4_C"/>
    <property type="match status" value="1"/>
</dbReference>
<dbReference type="InterPro" id="IPR001570">
    <property type="entry name" value="Peptidase_M4_C_domain"/>
</dbReference>
<protein>
    <recommendedName>
        <fullName evidence="7">Neutral metalloproteinase</fullName>
        <ecNumber evidence="7">3.4.24.-</ecNumber>
    </recommendedName>
</protein>
<dbReference type="Gene3D" id="3.10.170.10">
    <property type="match status" value="1"/>
</dbReference>
<dbReference type="EMBL" id="JBHSBB010000014">
    <property type="protein sequence ID" value="MFC4033925.1"/>
    <property type="molecule type" value="Genomic_DNA"/>
</dbReference>
<name>A0ABV8HT05_9ACTN</name>
<evidence type="ECO:0000313" key="11">
    <source>
        <dbReference type="Proteomes" id="UP001595765"/>
    </source>
</evidence>
<dbReference type="InterPro" id="IPR023612">
    <property type="entry name" value="Peptidase_M4"/>
</dbReference>
<dbReference type="InterPro" id="IPR050728">
    <property type="entry name" value="Zinc_Metalloprotease_M4"/>
</dbReference>
<feature type="chain" id="PRO_5044987823" description="Neutral metalloproteinase" evidence="7">
    <location>
        <begin position="19"/>
        <end position="356"/>
    </location>
</feature>
<evidence type="ECO:0000256" key="7">
    <source>
        <dbReference type="RuleBase" id="RU366073"/>
    </source>
</evidence>
<evidence type="ECO:0000313" key="10">
    <source>
        <dbReference type="EMBL" id="MFC4033925.1"/>
    </source>
</evidence>
<keyword evidence="2 7" id="KW-0645">Protease</keyword>
<keyword evidence="4 7" id="KW-0378">Hydrolase</keyword>
<dbReference type="CDD" id="cd09597">
    <property type="entry name" value="M4_TLP"/>
    <property type="match status" value="1"/>
</dbReference>
<evidence type="ECO:0000256" key="5">
    <source>
        <dbReference type="ARBA" id="ARBA00022833"/>
    </source>
</evidence>
<comment type="cofactor">
    <cofactor evidence="7">
        <name>Zn(2+)</name>
        <dbReference type="ChEBI" id="CHEBI:29105"/>
    </cofactor>
</comment>
<organism evidence="10 11">
    <name type="scientific">Streptomyces polygonati</name>
    <dbReference type="NCBI Taxonomy" id="1617087"/>
    <lineage>
        <taxon>Bacteria</taxon>
        <taxon>Bacillati</taxon>
        <taxon>Actinomycetota</taxon>
        <taxon>Actinomycetes</taxon>
        <taxon>Kitasatosporales</taxon>
        <taxon>Streptomycetaceae</taxon>
        <taxon>Streptomyces</taxon>
    </lineage>
</organism>
<dbReference type="PANTHER" id="PTHR33794:SF1">
    <property type="entry name" value="BACILLOLYSIN"/>
    <property type="match status" value="1"/>
</dbReference>
<dbReference type="InterPro" id="IPR013856">
    <property type="entry name" value="Peptidase_M4_domain"/>
</dbReference>
<dbReference type="SUPFAM" id="SSF55486">
    <property type="entry name" value="Metalloproteases ('zincins'), catalytic domain"/>
    <property type="match status" value="1"/>
</dbReference>
<comment type="subcellular location">
    <subcellularLocation>
        <location evidence="7">Secreted</location>
    </subcellularLocation>
</comment>
<evidence type="ECO:0000256" key="6">
    <source>
        <dbReference type="ARBA" id="ARBA00023049"/>
    </source>
</evidence>
<feature type="domain" description="Peptidase M4 C-terminal" evidence="9">
    <location>
        <begin position="183"/>
        <end position="355"/>
    </location>
</feature>
<evidence type="ECO:0000259" key="8">
    <source>
        <dbReference type="Pfam" id="PF01447"/>
    </source>
</evidence>
<comment type="function">
    <text evidence="7">Extracellular zinc metalloprotease.</text>
</comment>
<keyword evidence="7" id="KW-0732">Signal</keyword>
<dbReference type="Gene3D" id="1.10.390.10">
    <property type="entry name" value="Neutral Protease Domain 2"/>
    <property type="match status" value="1"/>
</dbReference>
<evidence type="ECO:0000256" key="1">
    <source>
        <dbReference type="ARBA" id="ARBA00009388"/>
    </source>
</evidence>
<accession>A0ABV8HT05</accession>
<dbReference type="Pfam" id="PF01447">
    <property type="entry name" value="Peptidase_M4"/>
    <property type="match status" value="1"/>
</dbReference>
<comment type="similarity">
    <text evidence="1 7">Belongs to the peptidase M4 family.</text>
</comment>
<dbReference type="EC" id="3.4.24.-" evidence="7"/>
<sequence length="356" mass="37046">MKRKRRARMLLTAGAALAATVCAVTTGTADADAPALGSGTGVYDGTVPLTTLKTTAAYLLKDPTRGNTLTTDGKTGAVLTDPDNVWGNGLPTNRQSAGVDAQFAAVSAWDYFKSAFGRVGVRNDGQGIRSVVHYGTNYGNVFWDDSCFCVSYGDGAGNTRPITELDIAAREITHGVTSAAVGLSSTGEAGALNEATSDIFATMVEFAANIPADVPDYLIGEKADLNGDGTPLRFMDRPSRDGASADYYSSAIPFMDPYLASGVADHFYFLLAEGSGPRTINGIAYNSPTAKGNTLTGIGRTAAAAIWYRALTDYFTPSATYHTARASTLSAAADLYGPLSPEYAATAAAWSAVNVS</sequence>
<dbReference type="InterPro" id="IPR027268">
    <property type="entry name" value="Peptidase_M4/M1_CTD_sf"/>
</dbReference>
<reference evidence="11" key="1">
    <citation type="journal article" date="2019" name="Int. J. Syst. Evol. Microbiol.">
        <title>The Global Catalogue of Microorganisms (GCM) 10K type strain sequencing project: providing services to taxonomists for standard genome sequencing and annotation.</title>
        <authorList>
            <consortium name="The Broad Institute Genomics Platform"/>
            <consortium name="The Broad Institute Genome Sequencing Center for Infectious Disease"/>
            <person name="Wu L."/>
            <person name="Ma J."/>
        </authorList>
    </citation>
    <scope>NUCLEOTIDE SEQUENCE [LARGE SCALE GENOMIC DNA]</scope>
    <source>
        <strain evidence="11">CGMCC 4.7237</strain>
    </source>
</reference>
<dbReference type="PANTHER" id="PTHR33794">
    <property type="entry name" value="BACILLOLYSIN"/>
    <property type="match status" value="1"/>
</dbReference>
<keyword evidence="7" id="KW-0964">Secreted</keyword>
<dbReference type="PRINTS" id="PR00730">
    <property type="entry name" value="THERMOLYSIN"/>
</dbReference>
<gene>
    <name evidence="10" type="ORF">ACFO3J_20925</name>
</gene>
<keyword evidence="11" id="KW-1185">Reference proteome</keyword>
<keyword evidence="3" id="KW-0479">Metal-binding</keyword>
<proteinExistence type="inferred from homology"/>
<evidence type="ECO:0000256" key="3">
    <source>
        <dbReference type="ARBA" id="ARBA00022723"/>
    </source>
</evidence>
<comment type="caution">
    <text evidence="10">The sequence shown here is derived from an EMBL/GenBank/DDBJ whole genome shotgun (WGS) entry which is preliminary data.</text>
</comment>
<dbReference type="RefSeq" id="WP_386431214.1">
    <property type="nucleotide sequence ID" value="NZ_JBHSBB010000014.1"/>
</dbReference>
<evidence type="ECO:0000256" key="2">
    <source>
        <dbReference type="ARBA" id="ARBA00022670"/>
    </source>
</evidence>